<keyword evidence="3" id="KW-1185">Reference proteome</keyword>
<dbReference type="eggNOG" id="ENOG502RYS4">
    <property type="taxonomic scope" value="Eukaryota"/>
</dbReference>
<dbReference type="Proteomes" id="UP000002009">
    <property type="component" value="Chromosome 10"/>
</dbReference>
<dbReference type="GeneID" id="8246658"/>
<evidence type="ECO:0000256" key="1">
    <source>
        <dbReference type="SAM" id="MobiDB-lite"/>
    </source>
</evidence>
<dbReference type="RefSeq" id="XP_002508380.1">
    <property type="nucleotide sequence ID" value="XM_002508334.1"/>
</dbReference>
<feature type="region of interest" description="Disordered" evidence="1">
    <location>
        <begin position="89"/>
        <end position="120"/>
    </location>
</feature>
<dbReference type="KEGG" id="mis:MICPUN_61703"/>
<dbReference type="InParanoid" id="C1FI00"/>
<dbReference type="AlphaFoldDB" id="C1FI00"/>
<sequence>MRNQDFYFTCHVISMHAALVRASVRVNASTRPLSRLANRARVALRSEPFPGASIDIGNRRNIAAASLRGRRALLLTAASFLVSLSPARAAVDPSSSSPNPFASGAGPDPSSCEPVGRSPVAFSPVRTKATMGAGDAPGGADDTLAEYPGTALTRMENAVARARSLTEEQLSGDWEDVRGLLLWAAGLRDIRDAPPGEGYTGHCFNDFNHVDATTMTLDVSDNENRGAVRGIAFGNRLGPGIRVASDPDLGPGGTWCTCAQGGAAEPPADVAHLQFRSKIAWKLVWVPTGGYARFVLVDDAGNALATGTPTGSLPALNERKYNYEIVRGGRYARAADAYAGGGAR</sequence>
<dbReference type="OMA" id="WCTCAQG"/>
<dbReference type="EMBL" id="CP001576">
    <property type="protein sequence ID" value="ACO69638.1"/>
    <property type="molecule type" value="Genomic_DNA"/>
</dbReference>
<reference evidence="2 3" key="1">
    <citation type="journal article" date="2009" name="Science">
        <title>Green evolution and dynamic adaptations revealed by genomes of the marine picoeukaryotes Micromonas.</title>
        <authorList>
            <person name="Worden A.Z."/>
            <person name="Lee J.H."/>
            <person name="Mock T."/>
            <person name="Rouze P."/>
            <person name="Simmons M.P."/>
            <person name="Aerts A.L."/>
            <person name="Allen A.E."/>
            <person name="Cuvelier M.L."/>
            <person name="Derelle E."/>
            <person name="Everett M.V."/>
            <person name="Foulon E."/>
            <person name="Grimwood J."/>
            <person name="Gundlach H."/>
            <person name="Henrissat B."/>
            <person name="Napoli C."/>
            <person name="McDonald S.M."/>
            <person name="Parker M.S."/>
            <person name="Rombauts S."/>
            <person name="Salamov A."/>
            <person name="Von Dassow P."/>
            <person name="Badger J.H."/>
            <person name="Coutinho P.M."/>
            <person name="Demir E."/>
            <person name="Dubchak I."/>
            <person name="Gentemann C."/>
            <person name="Eikrem W."/>
            <person name="Gready J.E."/>
            <person name="John U."/>
            <person name="Lanier W."/>
            <person name="Lindquist E.A."/>
            <person name="Lucas S."/>
            <person name="Mayer K.F."/>
            <person name="Moreau H."/>
            <person name="Not F."/>
            <person name="Otillar R."/>
            <person name="Panaud O."/>
            <person name="Pangilinan J."/>
            <person name="Paulsen I."/>
            <person name="Piegu B."/>
            <person name="Poliakov A."/>
            <person name="Robbens S."/>
            <person name="Schmutz J."/>
            <person name="Toulza E."/>
            <person name="Wyss T."/>
            <person name="Zelensky A."/>
            <person name="Zhou K."/>
            <person name="Armbrust E.V."/>
            <person name="Bhattacharya D."/>
            <person name="Goodenough U.W."/>
            <person name="Van de Peer Y."/>
            <person name="Grigoriev I.V."/>
        </authorList>
    </citation>
    <scope>NUCLEOTIDE SEQUENCE [LARGE SCALE GENOMIC DNA]</scope>
    <source>
        <strain evidence="3">RCC299 / NOUM17</strain>
    </source>
</reference>
<protein>
    <submittedName>
        <fullName evidence="2">Uncharacterized protein</fullName>
    </submittedName>
</protein>
<gene>
    <name evidence="2" type="ORF">MICPUN_61703</name>
</gene>
<organism evidence="2 3">
    <name type="scientific">Micromonas commoda (strain RCC299 / NOUM17 / CCMP2709)</name>
    <name type="common">Picoplanktonic green alga</name>
    <dbReference type="NCBI Taxonomy" id="296587"/>
    <lineage>
        <taxon>Eukaryota</taxon>
        <taxon>Viridiplantae</taxon>
        <taxon>Chlorophyta</taxon>
        <taxon>Mamiellophyceae</taxon>
        <taxon>Mamiellales</taxon>
        <taxon>Mamiellaceae</taxon>
        <taxon>Micromonas</taxon>
    </lineage>
</organism>
<accession>C1FI00</accession>
<dbReference type="OrthoDB" id="10259631at2759"/>
<evidence type="ECO:0000313" key="2">
    <source>
        <dbReference type="EMBL" id="ACO69638.1"/>
    </source>
</evidence>
<proteinExistence type="predicted"/>
<evidence type="ECO:0000313" key="3">
    <source>
        <dbReference type="Proteomes" id="UP000002009"/>
    </source>
</evidence>
<name>C1FI00_MICCC</name>